<feature type="transmembrane region" description="Helical" evidence="6">
    <location>
        <begin position="304"/>
        <end position="323"/>
    </location>
</feature>
<reference evidence="7" key="2">
    <citation type="submission" date="2023-06" db="EMBL/GenBank/DDBJ databases">
        <authorList>
            <consortium name="Lawrence Berkeley National Laboratory"/>
            <person name="Haridas S."/>
            <person name="Hensen N."/>
            <person name="Bonometti L."/>
            <person name="Westerberg I."/>
            <person name="Brannstrom I.O."/>
            <person name="Guillou S."/>
            <person name="Cros-Aarteil S."/>
            <person name="Calhoun S."/>
            <person name="Kuo A."/>
            <person name="Mondo S."/>
            <person name="Pangilinan J."/>
            <person name="Riley R."/>
            <person name="Labutti K."/>
            <person name="Andreopoulos B."/>
            <person name="Lipzen A."/>
            <person name="Chen C."/>
            <person name="Yanf M."/>
            <person name="Daum C."/>
            <person name="Ng V."/>
            <person name="Clum A."/>
            <person name="Steindorff A."/>
            <person name="Ohm R."/>
            <person name="Martin F."/>
            <person name="Silar P."/>
            <person name="Natvig D."/>
            <person name="Lalanne C."/>
            <person name="Gautier V."/>
            <person name="Ament-Velasquez S.L."/>
            <person name="Kruys A."/>
            <person name="Hutchinson M.I."/>
            <person name="Powell A.J."/>
            <person name="Barry K."/>
            <person name="Miller A.N."/>
            <person name="Grigoriev I.V."/>
            <person name="Debuchy R."/>
            <person name="Gladieux P."/>
            <person name="Thoren M.H."/>
            <person name="Johannesson H."/>
        </authorList>
    </citation>
    <scope>NUCLEOTIDE SEQUENCE</scope>
    <source>
        <strain evidence="7">CBS 560.94</strain>
    </source>
</reference>
<gene>
    <name evidence="7" type="ORF">B0H65DRAFT_474366</name>
</gene>
<dbReference type="GO" id="GO:0005384">
    <property type="term" value="F:manganese ion transmembrane transporter activity"/>
    <property type="evidence" value="ECO:0007669"/>
    <property type="project" value="TreeGrafter"/>
</dbReference>
<dbReference type="NCBIfam" id="TIGR01197">
    <property type="entry name" value="nramp"/>
    <property type="match status" value="1"/>
</dbReference>
<feature type="compositionally biased region" description="Basic and acidic residues" evidence="5">
    <location>
        <begin position="68"/>
        <end position="80"/>
    </location>
</feature>
<dbReference type="GO" id="GO:0005886">
    <property type="term" value="C:plasma membrane"/>
    <property type="evidence" value="ECO:0007669"/>
    <property type="project" value="TreeGrafter"/>
</dbReference>
<proteinExistence type="predicted"/>
<name>A0AAE0MRA3_9PEZI</name>
<keyword evidence="2 6" id="KW-0812">Transmembrane</keyword>
<dbReference type="PANTHER" id="PTHR11706">
    <property type="entry name" value="SOLUTE CARRIER PROTEIN FAMILY 11 MEMBER"/>
    <property type="match status" value="1"/>
</dbReference>
<evidence type="ECO:0000313" key="7">
    <source>
        <dbReference type="EMBL" id="KAK3341028.1"/>
    </source>
</evidence>
<sequence length="602" mass="63896">MCACSSRTDEPRRRGSKGFNQSPNPLSADLTTNQDLNGIANQRETRVGSSTGVSFQDGVGDDGGGLPRPDRDRPPGDIKAHSSPVSSPNTQPSQSPSTTSVNQGKSRLERIKHALITFGRFVGPGVMISVAYIDPGNYATDIAAGASYRFQLLFIVLLSNLFAILLQSLAIKLGTVTGLDLSSACRAFLPRWLNYSVYALAEIAIIATDIAEVIGTAIAFNLLSPKIPLVAGCALSIIDVMLILIFYNPTGHMKGLRIFEFGVCILVMGVVACFCIQLSMISNTSVGQVFKGYLPSGAVIEQQGLYQACGILGATVMPHSLFLGSGIVQPRLRAYDEQRGLLPAEPVSANSSIANSIDADKIHYIPSHAAIKHSLKYSIAELALSLFTFALFVNSAILIVAGASLYHNPTAIDADIFAIHSLLSSSISPAAGTIFALALLLSGISAGVVCTIAGQMVSEGALRWKMRPWLRRLVTRSISITPSIIIAAVVGKEGLNAALQGSQVALSVVLPFVTAPLIWFTSRERYMMVMPGGARYQVEGEEEDERPLFSARRGWMGRGNGGGEGGVNMANSWLTTIVAGLVWGLIAVMNVANLVLLGKGNS</sequence>
<dbReference type="PANTHER" id="PTHR11706:SF101">
    <property type="entry name" value="MANGANESE TRANSPORTER SMF1"/>
    <property type="match status" value="1"/>
</dbReference>
<feature type="transmembrane region" description="Helical" evidence="6">
    <location>
        <begin position="573"/>
        <end position="596"/>
    </location>
</feature>
<keyword evidence="4 6" id="KW-0472">Membrane</keyword>
<feature type="region of interest" description="Disordered" evidence="5">
    <location>
        <begin position="1"/>
        <end position="105"/>
    </location>
</feature>
<feature type="transmembrane region" description="Helical" evidence="6">
    <location>
        <begin position="427"/>
        <end position="452"/>
    </location>
</feature>
<dbReference type="NCBIfam" id="NF037982">
    <property type="entry name" value="Nramp_1"/>
    <property type="match status" value="1"/>
</dbReference>
<feature type="transmembrane region" description="Helical" evidence="6">
    <location>
        <begin position="229"/>
        <end position="247"/>
    </location>
</feature>
<evidence type="ECO:0000313" key="8">
    <source>
        <dbReference type="Proteomes" id="UP001278500"/>
    </source>
</evidence>
<evidence type="ECO:0000256" key="4">
    <source>
        <dbReference type="ARBA" id="ARBA00023136"/>
    </source>
</evidence>
<dbReference type="RefSeq" id="XP_062679970.1">
    <property type="nucleotide sequence ID" value="XM_062827243.1"/>
</dbReference>
<dbReference type="Pfam" id="PF01566">
    <property type="entry name" value="Nramp"/>
    <property type="match status" value="1"/>
</dbReference>
<dbReference type="GO" id="GO:0030026">
    <property type="term" value="P:intracellular manganese ion homeostasis"/>
    <property type="evidence" value="ECO:0007669"/>
    <property type="project" value="TreeGrafter"/>
</dbReference>
<keyword evidence="3 6" id="KW-1133">Transmembrane helix</keyword>
<dbReference type="GeneID" id="87864397"/>
<comment type="subcellular location">
    <subcellularLocation>
        <location evidence="1">Membrane</location>
        <topology evidence="1">Multi-pass membrane protein</topology>
    </subcellularLocation>
</comment>
<feature type="transmembrane region" description="Helical" evidence="6">
    <location>
        <begin position="497"/>
        <end position="520"/>
    </location>
</feature>
<accession>A0AAE0MRA3</accession>
<evidence type="ECO:0000256" key="6">
    <source>
        <dbReference type="SAM" id="Phobius"/>
    </source>
</evidence>
<dbReference type="PRINTS" id="PR00447">
    <property type="entry name" value="NATRESASSCMP"/>
</dbReference>
<feature type="transmembrane region" description="Helical" evidence="6">
    <location>
        <begin position="382"/>
        <end position="407"/>
    </location>
</feature>
<evidence type="ECO:0000256" key="5">
    <source>
        <dbReference type="SAM" id="MobiDB-lite"/>
    </source>
</evidence>
<evidence type="ECO:0000256" key="1">
    <source>
        <dbReference type="ARBA" id="ARBA00004141"/>
    </source>
</evidence>
<feature type="transmembrane region" description="Helical" evidence="6">
    <location>
        <begin position="153"/>
        <end position="174"/>
    </location>
</feature>
<organism evidence="7 8">
    <name type="scientific">Neurospora tetraspora</name>
    <dbReference type="NCBI Taxonomy" id="94610"/>
    <lineage>
        <taxon>Eukaryota</taxon>
        <taxon>Fungi</taxon>
        <taxon>Dikarya</taxon>
        <taxon>Ascomycota</taxon>
        <taxon>Pezizomycotina</taxon>
        <taxon>Sordariomycetes</taxon>
        <taxon>Sordariomycetidae</taxon>
        <taxon>Sordariales</taxon>
        <taxon>Sordariaceae</taxon>
        <taxon>Neurospora</taxon>
    </lineage>
</organism>
<comment type="caution">
    <text evidence="7">The sequence shown here is derived from an EMBL/GenBank/DDBJ whole genome shotgun (WGS) entry which is preliminary data.</text>
</comment>
<feature type="transmembrane region" description="Helical" evidence="6">
    <location>
        <begin position="259"/>
        <end position="281"/>
    </location>
</feature>
<evidence type="ECO:0000256" key="3">
    <source>
        <dbReference type="ARBA" id="ARBA00022989"/>
    </source>
</evidence>
<dbReference type="GO" id="GO:0015086">
    <property type="term" value="F:cadmium ion transmembrane transporter activity"/>
    <property type="evidence" value="ECO:0007669"/>
    <property type="project" value="TreeGrafter"/>
</dbReference>
<feature type="compositionally biased region" description="Low complexity" evidence="5">
    <location>
        <begin position="82"/>
        <end position="103"/>
    </location>
</feature>
<dbReference type="GO" id="GO:0034755">
    <property type="term" value="P:iron ion transmembrane transport"/>
    <property type="evidence" value="ECO:0007669"/>
    <property type="project" value="TreeGrafter"/>
</dbReference>
<dbReference type="EMBL" id="JAUEPP010000006">
    <property type="protein sequence ID" value="KAK3341028.1"/>
    <property type="molecule type" value="Genomic_DNA"/>
</dbReference>
<feature type="transmembrane region" description="Helical" evidence="6">
    <location>
        <begin position="473"/>
        <end position="491"/>
    </location>
</feature>
<dbReference type="InterPro" id="IPR001046">
    <property type="entry name" value="NRAMP_fam"/>
</dbReference>
<feature type="transmembrane region" description="Helical" evidence="6">
    <location>
        <begin position="195"/>
        <end position="223"/>
    </location>
</feature>
<feature type="compositionally biased region" description="Polar residues" evidence="5">
    <location>
        <begin position="18"/>
        <end position="54"/>
    </location>
</feature>
<evidence type="ECO:0000256" key="2">
    <source>
        <dbReference type="ARBA" id="ARBA00022692"/>
    </source>
</evidence>
<feature type="transmembrane region" description="Helical" evidence="6">
    <location>
        <begin position="114"/>
        <end position="133"/>
    </location>
</feature>
<keyword evidence="8" id="KW-1185">Reference proteome</keyword>
<dbReference type="AlphaFoldDB" id="A0AAE0MRA3"/>
<protein>
    <submittedName>
        <fullName evidence="7">Natural resistance-associated macrophage protein</fullName>
    </submittedName>
</protein>
<dbReference type="Proteomes" id="UP001278500">
    <property type="component" value="Unassembled WGS sequence"/>
</dbReference>
<reference evidence="7" key="1">
    <citation type="journal article" date="2023" name="Mol. Phylogenet. Evol.">
        <title>Genome-scale phylogeny and comparative genomics of the fungal order Sordariales.</title>
        <authorList>
            <person name="Hensen N."/>
            <person name="Bonometti L."/>
            <person name="Westerberg I."/>
            <person name="Brannstrom I.O."/>
            <person name="Guillou S."/>
            <person name="Cros-Aarteil S."/>
            <person name="Calhoun S."/>
            <person name="Haridas S."/>
            <person name="Kuo A."/>
            <person name="Mondo S."/>
            <person name="Pangilinan J."/>
            <person name="Riley R."/>
            <person name="LaButti K."/>
            <person name="Andreopoulos B."/>
            <person name="Lipzen A."/>
            <person name="Chen C."/>
            <person name="Yan M."/>
            <person name="Daum C."/>
            <person name="Ng V."/>
            <person name="Clum A."/>
            <person name="Steindorff A."/>
            <person name="Ohm R.A."/>
            <person name="Martin F."/>
            <person name="Silar P."/>
            <person name="Natvig D.O."/>
            <person name="Lalanne C."/>
            <person name="Gautier V."/>
            <person name="Ament-Velasquez S.L."/>
            <person name="Kruys A."/>
            <person name="Hutchinson M.I."/>
            <person name="Powell A.J."/>
            <person name="Barry K."/>
            <person name="Miller A.N."/>
            <person name="Grigoriev I.V."/>
            <person name="Debuchy R."/>
            <person name="Gladieux P."/>
            <person name="Hiltunen Thoren M."/>
            <person name="Johannesson H."/>
        </authorList>
    </citation>
    <scope>NUCLEOTIDE SEQUENCE</scope>
    <source>
        <strain evidence="7">CBS 560.94</strain>
    </source>
</reference>